<feature type="transmembrane region" description="Helical" evidence="5">
    <location>
        <begin position="35"/>
        <end position="57"/>
    </location>
</feature>
<evidence type="ECO:0000256" key="1">
    <source>
        <dbReference type="ARBA" id="ARBA00022475"/>
    </source>
</evidence>
<sequence length="210" mass="22674">MQMVSILLLALAVSLDSFSVGFTYGLRKMKIPFKAILVIACCSGAVMFISMLIGSFLTKFFPVYVTEKLGGLILVGIGASVLYQFFKPAKDKEYLLHEKTLLNLEVRSLGIVIHILRKPMSADIDKSGVINGIEAVLLGFALSIDAFGAGIGAAILGFSPIVMSIAVAIMSSLFVSIGINAGHFLSKWKWIDKMAFLPGLLLITIGLWKL</sequence>
<dbReference type="Proteomes" id="UP000032247">
    <property type="component" value="Unassembled WGS sequence"/>
</dbReference>
<feature type="transmembrane region" description="Helical" evidence="5">
    <location>
        <begin position="165"/>
        <end position="184"/>
    </location>
</feature>
<protein>
    <submittedName>
        <fullName evidence="6">Integral inner membrane protein</fullName>
    </submittedName>
</protein>
<dbReference type="Pfam" id="PF02659">
    <property type="entry name" value="Mntp"/>
    <property type="match status" value="2"/>
</dbReference>
<dbReference type="PANTHER" id="PTHR35529:SF2">
    <property type="entry name" value="SPORULATION PROTEIN YTAF-RELATED"/>
    <property type="match status" value="1"/>
</dbReference>
<proteinExistence type="predicted"/>
<dbReference type="InterPro" id="IPR003810">
    <property type="entry name" value="Mntp/YtaF"/>
</dbReference>
<comment type="caution">
    <text evidence="6">The sequence shown here is derived from an EMBL/GenBank/DDBJ whole genome shotgun (WGS) entry which is preliminary data.</text>
</comment>
<keyword evidence="3 5" id="KW-1133">Transmembrane helix</keyword>
<dbReference type="PANTHER" id="PTHR35529">
    <property type="entry name" value="MANGANESE EFFLUX PUMP MNTP-RELATED"/>
    <property type="match status" value="1"/>
</dbReference>
<dbReference type="NCBIfam" id="TIGR02840">
    <property type="entry name" value="spore_YtaF"/>
    <property type="match status" value="1"/>
</dbReference>
<dbReference type="EMBL" id="JXBC01000001">
    <property type="protein sequence ID" value="KIU13332.1"/>
    <property type="molecule type" value="Genomic_DNA"/>
</dbReference>
<evidence type="ECO:0000256" key="4">
    <source>
        <dbReference type="ARBA" id="ARBA00023136"/>
    </source>
</evidence>
<gene>
    <name evidence="6" type="ORF">SC09_Contig17orf00560</name>
</gene>
<keyword evidence="4 5" id="KW-0472">Membrane</keyword>
<dbReference type="AlphaFoldDB" id="A0A0D1L4R9"/>
<name>A0A0D1L4R9_BACIU</name>
<keyword evidence="2 5" id="KW-0812">Transmembrane</keyword>
<dbReference type="PATRIC" id="fig|1423.173.peg.452"/>
<feature type="transmembrane region" description="Helical" evidence="5">
    <location>
        <begin position="69"/>
        <end position="86"/>
    </location>
</feature>
<evidence type="ECO:0000313" key="6">
    <source>
        <dbReference type="EMBL" id="KIU13332.1"/>
    </source>
</evidence>
<organism evidence="6 7">
    <name type="scientific">Bacillus subtilis</name>
    <dbReference type="NCBI Taxonomy" id="1423"/>
    <lineage>
        <taxon>Bacteria</taxon>
        <taxon>Bacillati</taxon>
        <taxon>Bacillota</taxon>
        <taxon>Bacilli</taxon>
        <taxon>Bacillales</taxon>
        <taxon>Bacillaceae</taxon>
        <taxon>Bacillus</taxon>
    </lineage>
</organism>
<evidence type="ECO:0000313" key="7">
    <source>
        <dbReference type="Proteomes" id="UP000032247"/>
    </source>
</evidence>
<evidence type="ECO:0000256" key="3">
    <source>
        <dbReference type="ARBA" id="ARBA00022989"/>
    </source>
</evidence>
<dbReference type="InterPro" id="IPR014205">
    <property type="entry name" value="Spore_YtaF"/>
</dbReference>
<accession>A0A0D1L4R9</accession>
<evidence type="ECO:0000256" key="5">
    <source>
        <dbReference type="SAM" id="Phobius"/>
    </source>
</evidence>
<evidence type="ECO:0000256" key="2">
    <source>
        <dbReference type="ARBA" id="ARBA00022692"/>
    </source>
</evidence>
<feature type="transmembrane region" description="Helical" evidence="5">
    <location>
        <begin position="135"/>
        <end position="158"/>
    </location>
</feature>
<reference evidence="6 7" key="1">
    <citation type="submission" date="2014-12" db="EMBL/GenBank/DDBJ databases">
        <title>Comparative genome analysis of Bacillus coagulans HM-08, Clostridium butyricum HM-68, Bacillus subtilis HM-66 and Bacillus licheniformis BL-09.</title>
        <authorList>
            <person name="Zhang H."/>
        </authorList>
    </citation>
    <scope>NUCLEOTIDE SEQUENCE [LARGE SCALE GENOMIC DNA]</scope>
    <source>
        <strain evidence="6 7">HM-66</strain>
    </source>
</reference>
<keyword evidence="1" id="KW-1003">Cell membrane</keyword>